<protein>
    <submittedName>
        <fullName evidence="2">Starch-binding associating with outer membrane</fullName>
    </submittedName>
</protein>
<dbReference type="AlphaFoldDB" id="A0A1I0B7S7"/>
<dbReference type="InterPro" id="IPR041662">
    <property type="entry name" value="SusD-like_2"/>
</dbReference>
<dbReference type="Pfam" id="PF12771">
    <property type="entry name" value="SusD-like_2"/>
    <property type="match status" value="1"/>
</dbReference>
<evidence type="ECO:0000256" key="1">
    <source>
        <dbReference type="SAM" id="SignalP"/>
    </source>
</evidence>
<name>A0A1I0B7S7_9BACT</name>
<gene>
    <name evidence="2" type="ORF">SAMN04487998_0966</name>
</gene>
<dbReference type="Gene3D" id="1.25.40.390">
    <property type="match status" value="1"/>
</dbReference>
<sequence length="529" mass="57648">MKKYLLFLGLLVGGAGALSSCESFLDVNDNPNNPSDTTPNFLLPNIISNGIQTQMFTSLRTPYIEQYIVSRTVNSGGNDQYRFTNAQSTNTFNYSYFQSGGNIPPMIKAAEAEGSVYYVGAGKIMQALILAHLTDMMGDVPYSEAYQGGANFKPKYDSQEQLYATINQLLDEGIVEMSKPASENKRAFYSSSPSESGDILYKGITDKWVKLAYSLKARQLNHLTKKASYDPNAVLALVDKGFKSSADDAQLQFQTAVAPLVNTTNIFGTTRANFGTATFSNNFIDYLDGTTFPGVTDPRFGIMAPTTSTGAAPGAGTPAGTNLTPGSTITDFYASWYARDLGYFEVITYHELKFIEAEAAFKAGNKARALTAYKEGIRAHMAKIGVGGTFAAPAVTFPVITPAQITAYLSSSAVAQTAEQLASTSNPAVPRAIMEQKYIALFLNPESWTDMRRYDFSSDVYVNFQYPTGNSVNPVLSANPDPKLRFPRRLLPGATETLYNPEEVARQFAEAGATTNDDYIGKPLWFDRP</sequence>
<organism evidence="2 3">
    <name type="scientific">Hymenobacter actinosclerus</name>
    <dbReference type="NCBI Taxonomy" id="82805"/>
    <lineage>
        <taxon>Bacteria</taxon>
        <taxon>Pseudomonadati</taxon>
        <taxon>Bacteroidota</taxon>
        <taxon>Cytophagia</taxon>
        <taxon>Cytophagales</taxon>
        <taxon>Hymenobacteraceae</taxon>
        <taxon>Hymenobacter</taxon>
    </lineage>
</organism>
<dbReference type="EMBL" id="FOHS01000001">
    <property type="protein sequence ID" value="SET02802.1"/>
    <property type="molecule type" value="Genomic_DNA"/>
</dbReference>
<evidence type="ECO:0000313" key="3">
    <source>
        <dbReference type="Proteomes" id="UP000198697"/>
    </source>
</evidence>
<keyword evidence="1" id="KW-0732">Signal</keyword>
<keyword evidence="3" id="KW-1185">Reference proteome</keyword>
<dbReference type="PROSITE" id="PS51257">
    <property type="entry name" value="PROKAR_LIPOPROTEIN"/>
    <property type="match status" value="1"/>
</dbReference>
<accession>A0A1I0B7S7</accession>
<dbReference type="OrthoDB" id="622163at2"/>
<dbReference type="InterPro" id="IPR011990">
    <property type="entry name" value="TPR-like_helical_dom_sf"/>
</dbReference>
<dbReference type="Proteomes" id="UP000198697">
    <property type="component" value="Unassembled WGS sequence"/>
</dbReference>
<reference evidence="3" key="1">
    <citation type="submission" date="2016-10" db="EMBL/GenBank/DDBJ databases">
        <authorList>
            <person name="Varghese N."/>
            <person name="Submissions S."/>
        </authorList>
    </citation>
    <scope>NUCLEOTIDE SEQUENCE [LARGE SCALE GENOMIC DNA]</scope>
    <source>
        <strain evidence="3">DSM 15310</strain>
    </source>
</reference>
<feature type="signal peptide" evidence="1">
    <location>
        <begin position="1"/>
        <end position="17"/>
    </location>
</feature>
<dbReference type="STRING" id="82805.SAMN04487998_0966"/>
<dbReference type="SUPFAM" id="SSF48452">
    <property type="entry name" value="TPR-like"/>
    <property type="match status" value="1"/>
</dbReference>
<dbReference type="RefSeq" id="WP_092768822.1">
    <property type="nucleotide sequence ID" value="NZ_FOHS01000001.1"/>
</dbReference>
<proteinExistence type="predicted"/>
<evidence type="ECO:0000313" key="2">
    <source>
        <dbReference type="EMBL" id="SET02802.1"/>
    </source>
</evidence>
<feature type="chain" id="PRO_5011766741" evidence="1">
    <location>
        <begin position="18"/>
        <end position="529"/>
    </location>
</feature>